<keyword evidence="2" id="KW-0732">Signal</keyword>
<dbReference type="AlphaFoldDB" id="A0A8H4QQD4"/>
<dbReference type="InterPro" id="IPR014811">
    <property type="entry name" value="ArgoL1"/>
</dbReference>
<evidence type="ECO:0000256" key="2">
    <source>
        <dbReference type="SAM" id="SignalP"/>
    </source>
</evidence>
<dbReference type="Pfam" id="PF02171">
    <property type="entry name" value="Piwi"/>
    <property type="match status" value="1"/>
</dbReference>
<dbReference type="Pfam" id="PF16488">
    <property type="entry name" value="ArgoL2"/>
    <property type="match status" value="1"/>
</dbReference>
<feature type="signal peptide" evidence="2">
    <location>
        <begin position="1"/>
        <end position="24"/>
    </location>
</feature>
<feature type="compositionally biased region" description="Low complexity" evidence="1">
    <location>
        <begin position="92"/>
        <end position="105"/>
    </location>
</feature>
<comment type="caution">
    <text evidence="4">The sequence shown here is derived from an EMBL/GenBank/DDBJ whole genome shotgun (WGS) entry which is preliminary data.</text>
</comment>
<dbReference type="InterPro" id="IPR012337">
    <property type="entry name" value="RNaseH-like_sf"/>
</dbReference>
<feature type="chain" id="PRO_5034872972" description="Piwi domain-containing protein" evidence="2">
    <location>
        <begin position="25"/>
        <end position="993"/>
    </location>
</feature>
<dbReference type="PANTHER" id="PTHR22891">
    <property type="entry name" value="EUKARYOTIC TRANSLATION INITIATION FACTOR 2C"/>
    <property type="match status" value="1"/>
</dbReference>
<dbReference type="CDD" id="cd02846">
    <property type="entry name" value="PAZ_argonaute_like"/>
    <property type="match status" value="1"/>
</dbReference>
<protein>
    <recommendedName>
        <fullName evidence="3">Piwi domain-containing protein</fullName>
    </recommendedName>
</protein>
<dbReference type="Gene3D" id="2.170.260.10">
    <property type="entry name" value="paz domain"/>
    <property type="match status" value="1"/>
</dbReference>
<accession>A0A8H4QQD4</accession>
<dbReference type="SMART" id="SM00950">
    <property type="entry name" value="Piwi"/>
    <property type="match status" value="1"/>
</dbReference>
<dbReference type="Proteomes" id="UP000521872">
    <property type="component" value="Unassembled WGS sequence"/>
</dbReference>
<reference evidence="4 5" key="1">
    <citation type="submission" date="2019-12" db="EMBL/GenBank/DDBJ databases">
        <authorList>
            <person name="Floudas D."/>
            <person name="Bentzer J."/>
            <person name="Ahren D."/>
            <person name="Johansson T."/>
            <person name="Persson P."/>
            <person name="Tunlid A."/>
        </authorList>
    </citation>
    <scope>NUCLEOTIDE SEQUENCE [LARGE SCALE GENOMIC DNA]</scope>
    <source>
        <strain evidence="4 5">CBS 102.39</strain>
    </source>
</reference>
<organism evidence="4 5">
    <name type="scientific">Agrocybe pediades</name>
    <dbReference type="NCBI Taxonomy" id="84607"/>
    <lineage>
        <taxon>Eukaryota</taxon>
        <taxon>Fungi</taxon>
        <taxon>Dikarya</taxon>
        <taxon>Basidiomycota</taxon>
        <taxon>Agaricomycotina</taxon>
        <taxon>Agaricomycetes</taxon>
        <taxon>Agaricomycetidae</taxon>
        <taxon>Agaricales</taxon>
        <taxon>Agaricineae</taxon>
        <taxon>Strophariaceae</taxon>
        <taxon>Agrocybe</taxon>
    </lineage>
</organism>
<keyword evidence="5" id="KW-1185">Reference proteome</keyword>
<proteinExistence type="predicted"/>
<dbReference type="PROSITE" id="PS50822">
    <property type="entry name" value="PIWI"/>
    <property type="match status" value="1"/>
</dbReference>
<dbReference type="InterPro" id="IPR036085">
    <property type="entry name" value="PAZ_dom_sf"/>
</dbReference>
<feature type="compositionally biased region" description="Gly residues" evidence="1">
    <location>
        <begin position="79"/>
        <end position="91"/>
    </location>
</feature>
<dbReference type="Gene3D" id="3.30.420.10">
    <property type="entry name" value="Ribonuclease H-like superfamily/Ribonuclease H"/>
    <property type="match status" value="1"/>
</dbReference>
<dbReference type="InterPro" id="IPR032474">
    <property type="entry name" value="Argonaute_N"/>
</dbReference>
<dbReference type="SMART" id="SM01163">
    <property type="entry name" value="DUF1785"/>
    <property type="match status" value="1"/>
</dbReference>
<dbReference type="Pfam" id="PF08699">
    <property type="entry name" value="ArgoL1"/>
    <property type="match status" value="1"/>
</dbReference>
<evidence type="ECO:0000313" key="5">
    <source>
        <dbReference type="Proteomes" id="UP000521872"/>
    </source>
</evidence>
<dbReference type="GO" id="GO:0003723">
    <property type="term" value="F:RNA binding"/>
    <property type="evidence" value="ECO:0007669"/>
    <property type="project" value="InterPro"/>
</dbReference>
<dbReference type="InterPro" id="IPR032473">
    <property type="entry name" value="Argonaute_Mid_dom"/>
</dbReference>
<sequence length="993" mass="108216">MSPFAPLLFIVHTTFWCPSPVILCCLLETDNDMPPRNAPDRGGPRRGGGPARGRGGGGGNTGASSTRPPSSASSSGPPARGGRGGGAGRGRQPGPAPSTADTTTAAAAAATALSTLNIASAATTTTTTSVQTVGVTRPNFGTAGRAINIFVNSFAITSIPQSSIFQYDGRYFGASYFDSWENLMTCCLFLLSSTVVIGSDKFAPRLNQKIFEALQNQETSVFSPKIVYDNRKIAFAPRELPLGPTDARSFDVILPLTGPAQSNRAPRPFNVKITKVRKINPNVLDRYVNGKQSLDEDILSAITALNVIIRMAPNQIYPHNKRSFFTPQERRDIGNGIELWRGIFQSIRPAIGRLILTVDLATAALYKEGPLMRLCLEHIGNPQLRPQNLSPAHGLALQDRLRLQKFVSGLKVTSRTTGDKPRTIRGLSDQGADTIRFTNQTTGTSMTVAHYFASIGMPLQFPSVICVKIGEKALIPLEMCTVMPGQFVKSLPDDKVKARLDFSTMRPDVRLQKVTQGVLNLQHGASNYVQQFGLAIDTNPIKNPARVINGPKLKYGGTGPQAVLEPRAGVWNMMNRKFFKPAAIGAWVILIYEMERRFTDDDVKEAIDSFTKSCGKVGISFRHKDPIVKRENPRGDVISHIKSIGIACNEKYKEVPSLVVAILPEGAGEIYTAVKHTGDVMLGCATQCLRAMKSRRAKEQYWMNVLLKVNLKLGGINAVADPGSIPLLSDPANSTVVLTLYILLPCAKYVATSRVQKGRQEIINDLQDMCKHILQLRKDYAINVEKKSPQQAAPKRLVFYRDGVSEGQFQHVLDQELPMIQAACAELGYNPKITLIIVGKRHHNQAFPEGRTSDRSGNCDAGTVIDKGITHPTEFDFILLSHAGLLGTSRPAHYNVIFDQSGFNADSLQSLSYALCHLYGRATRSVSIPAPVYYADIVCSRARNHFDPKGSIGLGSDVGTRTHTSGADGAVLEAFKAAYKPLHPTQEKRMYFM</sequence>
<evidence type="ECO:0000313" key="4">
    <source>
        <dbReference type="EMBL" id="KAF4614961.1"/>
    </source>
</evidence>
<dbReference type="SUPFAM" id="SSF101690">
    <property type="entry name" value="PAZ domain"/>
    <property type="match status" value="1"/>
</dbReference>
<evidence type="ECO:0000256" key="1">
    <source>
        <dbReference type="SAM" id="MobiDB-lite"/>
    </source>
</evidence>
<dbReference type="InterPro" id="IPR003165">
    <property type="entry name" value="Piwi"/>
</dbReference>
<feature type="domain" description="Piwi" evidence="3">
    <location>
        <begin position="794"/>
        <end position="947"/>
    </location>
</feature>
<dbReference type="CDD" id="cd04657">
    <property type="entry name" value="Piwi_ago-like"/>
    <property type="match status" value="1"/>
</dbReference>
<feature type="compositionally biased region" description="Gly residues" evidence="1">
    <location>
        <begin position="45"/>
        <end position="61"/>
    </location>
</feature>
<dbReference type="EMBL" id="JAACJL010000044">
    <property type="protein sequence ID" value="KAF4614961.1"/>
    <property type="molecule type" value="Genomic_DNA"/>
</dbReference>
<evidence type="ECO:0000259" key="3">
    <source>
        <dbReference type="PROSITE" id="PS50822"/>
    </source>
</evidence>
<name>A0A8H4QQD4_9AGAR</name>
<dbReference type="InterPro" id="IPR003100">
    <property type="entry name" value="PAZ_dom"/>
</dbReference>
<feature type="region of interest" description="Disordered" evidence="1">
    <location>
        <begin position="35"/>
        <end position="105"/>
    </location>
</feature>
<feature type="compositionally biased region" description="Low complexity" evidence="1">
    <location>
        <begin position="62"/>
        <end position="78"/>
    </location>
</feature>
<gene>
    <name evidence="4" type="ORF">D9613_003510</name>
</gene>
<dbReference type="Gene3D" id="3.40.50.2300">
    <property type="match status" value="1"/>
</dbReference>
<dbReference type="InterPro" id="IPR036397">
    <property type="entry name" value="RNaseH_sf"/>
</dbReference>
<dbReference type="Pfam" id="PF16486">
    <property type="entry name" value="ArgoN"/>
    <property type="match status" value="1"/>
</dbReference>
<dbReference type="InterPro" id="IPR045246">
    <property type="entry name" value="Piwi_ago-like"/>
</dbReference>
<dbReference type="Pfam" id="PF02170">
    <property type="entry name" value="PAZ"/>
    <property type="match status" value="1"/>
</dbReference>
<dbReference type="Pfam" id="PF16487">
    <property type="entry name" value="ArgoMid"/>
    <property type="match status" value="1"/>
</dbReference>
<dbReference type="InterPro" id="IPR032472">
    <property type="entry name" value="ArgoL2"/>
</dbReference>
<dbReference type="SUPFAM" id="SSF53098">
    <property type="entry name" value="Ribonuclease H-like"/>
    <property type="match status" value="1"/>
</dbReference>